<keyword evidence="1" id="KW-1133">Transmembrane helix</keyword>
<protein>
    <submittedName>
        <fullName evidence="2">Uncharacterized protein</fullName>
    </submittedName>
</protein>
<proteinExistence type="predicted"/>
<dbReference type="Proteomes" id="UP001189429">
    <property type="component" value="Unassembled WGS sequence"/>
</dbReference>
<evidence type="ECO:0000313" key="3">
    <source>
        <dbReference type="Proteomes" id="UP001189429"/>
    </source>
</evidence>
<keyword evidence="1" id="KW-0472">Membrane</keyword>
<gene>
    <name evidence="2" type="ORF">PCOR1329_LOCUS17400</name>
</gene>
<name>A0ABN9R3Z9_9DINO</name>
<organism evidence="2 3">
    <name type="scientific">Prorocentrum cordatum</name>
    <dbReference type="NCBI Taxonomy" id="2364126"/>
    <lineage>
        <taxon>Eukaryota</taxon>
        <taxon>Sar</taxon>
        <taxon>Alveolata</taxon>
        <taxon>Dinophyceae</taxon>
        <taxon>Prorocentrales</taxon>
        <taxon>Prorocentraceae</taxon>
        <taxon>Prorocentrum</taxon>
    </lineage>
</organism>
<accession>A0ABN9R3Z9</accession>
<evidence type="ECO:0000313" key="2">
    <source>
        <dbReference type="EMBL" id="CAK0813500.1"/>
    </source>
</evidence>
<dbReference type="Gene3D" id="1.10.287.70">
    <property type="match status" value="1"/>
</dbReference>
<reference evidence="2" key="1">
    <citation type="submission" date="2023-10" db="EMBL/GenBank/DDBJ databases">
        <authorList>
            <person name="Chen Y."/>
            <person name="Shah S."/>
            <person name="Dougan E. K."/>
            <person name="Thang M."/>
            <person name="Chan C."/>
        </authorList>
    </citation>
    <scope>NUCLEOTIDE SEQUENCE [LARGE SCALE GENOMIC DNA]</scope>
</reference>
<keyword evidence="1" id="KW-0812">Transmembrane</keyword>
<feature type="transmembrane region" description="Helical" evidence="1">
    <location>
        <begin position="102"/>
        <end position="122"/>
    </location>
</feature>
<feature type="transmembrane region" description="Helical" evidence="1">
    <location>
        <begin position="68"/>
        <end position="90"/>
    </location>
</feature>
<sequence>MESWASGVANNRRPSCAPCAPRSGGGRRITIYTGGILSCVALRDAGTYPGYAETDEDFEPLQEFNPHMYFGSVSGSMYTIFNLAMLTEFTEFARAIWMRQPVILFFFAVFACTCCFGMQSFLITACVERVSDEDKKQKTDMDTLVENSKLSTLTMLSDVFFDKDTEGRGVLTQAHLDAALEDEGVRTMLERLDLPVGLDAEELLLLLGGSAGEVPRGQFTRSAVRLVASSDKPFECHCLTH</sequence>
<evidence type="ECO:0000256" key="1">
    <source>
        <dbReference type="SAM" id="Phobius"/>
    </source>
</evidence>
<dbReference type="EMBL" id="CAUYUJ010005397">
    <property type="protein sequence ID" value="CAK0813500.1"/>
    <property type="molecule type" value="Genomic_DNA"/>
</dbReference>
<keyword evidence="3" id="KW-1185">Reference proteome</keyword>
<comment type="caution">
    <text evidence="2">The sequence shown here is derived from an EMBL/GenBank/DDBJ whole genome shotgun (WGS) entry which is preliminary data.</text>
</comment>